<proteinExistence type="predicted"/>
<dbReference type="SUPFAM" id="SSF46689">
    <property type="entry name" value="Homeodomain-like"/>
    <property type="match status" value="1"/>
</dbReference>
<evidence type="ECO:0000313" key="1">
    <source>
        <dbReference type="EMBL" id="POH36813.1"/>
    </source>
</evidence>
<evidence type="ECO:0008006" key="2">
    <source>
        <dbReference type="Google" id="ProtNLM"/>
    </source>
</evidence>
<gene>
    <name evidence="1" type="ORF">C2R26_06180</name>
</gene>
<protein>
    <recommendedName>
        <fullName evidence="2">HTH tetR-type domain-containing protein</fullName>
    </recommendedName>
</protein>
<comment type="caution">
    <text evidence="1">The sequence shown here is derived from an EMBL/GenBank/DDBJ whole genome shotgun (WGS) entry which is preliminary data.</text>
</comment>
<dbReference type="Gene3D" id="1.10.357.10">
    <property type="entry name" value="Tetracycline Repressor, domain 2"/>
    <property type="match status" value="1"/>
</dbReference>
<organism evidence="1">
    <name type="scientific">Companilactobacillus formosensis</name>
    <dbReference type="NCBI Taxonomy" id="1617889"/>
    <lineage>
        <taxon>Bacteria</taxon>
        <taxon>Bacillati</taxon>
        <taxon>Bacillota</taxon>
        <taxon>Bacilli</taxon>
        <taxon>Lactobacillales</taxon>
        <taxon>Lactobacillaceae</taxon>
        <taxon>Companilactobacillus</taxon>
    </lineage>
</organism>
<dbReference type="AlphaFoldDB" id="A0A2P4R6E5"/>
<reference evidence="1" key="1">
    <citation type="submission" date="2018-01" db="EMBL/GenBank/DDBJ databases">
        <title>Genome sequnecing of Lactobacillus formosensis KACC 18721.</title>
        <authorList>
            <person name="Kim S.-J."/>
            <person name="Heo J."/>
        </authorList>
    </citation>
    <scope>NUCLEOTIDE SEQUENCE</scope>
    <source>
        <strain evidence="1">KACC 18721</strain>
    </source>
</reference>
<accession>A0A2P4R6E5</accession>
<dbReference type="InterPro" id="IPR009057">
    <property type="entry name" value="Homeodomain-like_sf"/>
</dbReference>
<name>A0A2P4R6E5_9LACO</name>
<sequence>MNLTVDHLIQTTYKEFSNHRIERFTLTDLSRISKIHRNSIYYHFNDIAHLYRVIFERVILKEITENCKTTDELLKRTVKYIDKHRIFCLNMYNHGALNADFTNIVVFLAEVIFKYREKNSSKRGSLIGGFLVILNCWFDNDLRDDSQKICNDLLEYNRFLRGFDFDD</sequence>
<dbReference type="EMBL" id="PPWZ01000043">
    <property type="protein sequence ID" value="POH36813.1"/>
    <property type="molecule type" value="Genomic_DNA"/>
</dbReference>